<sequence length="330" mass="37799">MSQQRRKYKINTNGKSYQIHDSPFYKLSSKKKLLSVLCITKEQLQSVLSNELNYNVFSQVGKTGKPRKIEHPINSVDKIHTRIASLLCRISQPEFMHSGVKGFSHVTNAKAHLGSHKTLTTDIKSFFPSTKKSMVFHFFYKRMKCSPDVADIMARITTFESHIPTGSRISMPLAFWANMDMFFELEKLAKLHNAIMTVYVDDLTFSGKAVNNLFKSIVKKIISKHGHIMHPKKTILYQHDDVKVITGVVLKNDSIAIKNQQHANIHADMIFWKIVRDDLFVPQGLKNRLLGRLNSLSVIAPSLKDKARSINNYKRKSKKSRVENKKQMVS</sequence>
<keyword evidence="1" id="KW-0808">Transferase</keyword>
<keyword evidence="3" id="KW-0479">Metal-binding</keyword>
<protein>
    <submittedName>
        <fullName evidence="6">Putative Reverse transcriptase (RNA-dependent DNA polymerase)</fullName>
    </submittedName>
</protein>
<evidence type="ECO:0000313" key="6">
    <source>
        <dbReference type="EMBL" id="SQH76927.1"/>
    </source>
</evidence>
<keyword evidence="5 6" id="KW-0695">RNA-directed DNA polymerase</keyword>
<keyword evidence="2" id="KW-0548">Nucleotidyltransferase</keyword>
<dbReference type="OrthoDB" id="7055795at2"/>
<evidence type="ECO:0000313" key="7">
    <source>
        <dbReference type="Proteomes" id="UP000250123"/>
    </source>
</evidence>
<evidence type="ECO:0000256" key="2">
    <source>
        <dbReference type="ARBA" id="ARBA00022695"/>
    </source>
</evidence>
<accession>A0A330MAV8</accession>
<dbReference type="PRINTS" id="PR00866">
    <property type="entry name" value="RNADNAPOLMS"/>
</dbReference>
<evidence type="ECO:0000256" key="1">
    <source>
        <dbReference type="ARBA" id="ARBA00022679"/>
    </source>
</evidence>
<dbReference type="Proteomes" id="UP000250123">
    <property type="component" value="Chromosome SHEWBE"/>
</dbReference>
<evidence type="ECO:0000256" key="3">
    <source>
        <dbReference type="ARBA" id="ARBA00022723"/>
    </source>
</evidence>
<name>A0A330MAV8_9GAMM</name>
<keyword evidence="4" id="KW-0460">Magnesium</keyword>
<dbReference type="KEGG" id="sbk:SHEWBE_2964"/>
<organism evidence="6 7">
    <name type="scientific">Shewanella benthica</name>
    <dbReference type="NCBI Taxonomy" id="43661"/>
    <lineage>
        <taxon>Bacteria</taxon>
        <taxon>Pseudomonadati</taxon>
        <taxon>Pseudomonadota</taxon>
        <taxon>Gammaproteobacteria</taxon>
        <taxon>Alteromonadales</taxon>
        <taxon>Shewanellaceae</taxon>
        <taxon>Shewanella</taxon>
    </lineage>
</organism>
<gene>
    <name evidence="6" type="ORF">SHEWBE_2964</name>
</gene>
<proteinExistence type="predicted"/>
<dbReference type="InterPro" id="IPR000123">
    <property type="entry name" value="Reverse_transcriptase_msDNA"/>
</dbReference>
<dbReference type="GO" id="GO:0003964">
    <property type="term" value="F:RNA-directed DNA polymerase activity"/>
    <property type="evidence" value="ECO:0007669"/>
    <property type="project" value="UniProtKB-KW"/>
</dbReference>
<dbReference type="GO" id="GO:0003723">
    <property type="term" value="F:RNA binding"/>
    <property type="evidence" value="ECO:0007669"/>
    <property type="project" value="InterPro"/>
</dbReference>
<dbReference type="CDD" id="cd03487">
    <property type="entry name" value="RT_Bac_retron_II"/>
    <property type="match status" value="1"/>
</dbReference>
<dbReference type="AlphaFoldDB" id="A0A330MAV8"/>
<dbReference type="GO" id="GO:0046872">
    <property type="term" value="F:metal ion binding"/>
    <property type="evidence" value="ECO:0007669"/>
    <property type="project" value="UniProtKB-KW"/>
</dbReference>
<evidence type="ECO:0000256" key="4">
    <source>
        <dbReference type="ARBA" id="ARBA00022842"/>
    </source>
</evidence>
<reference evidence="7" key="1">
    <citation type="submission" date="2018-06" db="EMBL/GenBank/DDBJ databases">
        <authorList>
            <person name="Cea G.-C."/>
            <person name="William W."/>
        </authorList>
    </citation>
    <scope>NUCLEOTIDE SEQUENCE [LARGE SCALE GENOMIC DNA]</scope>
    <source>
        <strain evidence="7">DB21MT-2</strain>
    </source>
</reference>
<dbReference type="RefSeq" id="WP_112352976.1">
    <property type="nucleotide sequence ID" value="NZ_LS483452.1"/>
</dbReference>
<dbReference type="EMBL" id="LS483452">
    <property type="protein sequence ID" value="SQH76927.1"/>
    <property type="molecule type" value="Genomic_DNA"/>
</dbReference>
<evidence type="ECO:0000256" key="5">
    <source>
        <dbReference type="ARBA" id="ARBA00022918"/>
    </source>
</evidence>